<protein>
    <submittedName>
        <fullName evidence="7">ABC-2 type transport system ATP-binding protein</fullName>
    </submittedName>
</protein>
<dbReference type="RefSeq" id="WP_091268360.1">
    <property type="nucleotide sequence ID" value="NZ_FNFK01000051.1"/>
</dbReference>
<dbReference type="AlphaFoldDB" id="A0A1G9DXG0"/>
<keyword evidence="2" id="KW-0813">Transport</keyword>
<dbReference type="InterPro" id="IPR005894">
    <property type="entry name" value="DrrA"/>
</dbReference>
<keyword evidence="8" id="KW-1185">Reference proteome</keyword>
<evidence type="ECO:0000256" key="1">
    <source>
        <dbReference type="ARBA" id="ARBA00004413"/>
    </source>
</evidence>
<dbReference type="PROSITE" id="PS00211">
    <property type="entry name" value="ABC_TRANSPORTER_1"/>
    <property type="match status" value="1"/>
</dbReference>
<organism evidence="7 8">
    <name type="scientific">Alkalibacterium thalassium</name>
    <dbReference type="NCBI Taxonomy" id="426701"/>
    <lineage>
        <taxon>Bacteria</taxon>
        <taxon>Bacillati</taxon>
        <taxon>Bacillota</taxon>
        <taxon>Bacilli</taxon>
        <taxon>Lactobacillales</taxon>
        <taxon>Carnobacteriaceae</taxon>
        <taxon>Alkalibacterium</taxon>
    </lineage>
</organism>
<dbReference type="PANTHER" id="PTHR43582">
    <property type="entry name" value="LINEARMYCIN RESISTANCE ATP-BINDING PROTEIN LNRL"/>
    <property type="match status" value="1"/>
</dbReference>
<dbReference type="GO" id="GO:0005886">
    <property type="term" value="C:plasma membrane"/>
    <property type="evidence" value="ECO:0007669"/>
    <property type="project" value="UniProtKB-SubCell"/>
</dbReference>
<keyword evidence="4 7" id="KW-0067">ATP-binding</keyword>
<dbReference type="GO" id="GO:0005524">
    <property type="term" value="F:ATP binding"/>
    <property type="evidence" value="ECO:0007669"/>
    <property type="project" value="UniProtKB-KW"/>
</dbReference>
<dbReference type="Proteomes" id="UP000199433">
    <property type="component" value="Unassembled WGS sequence"/>
</dbReference>
<dbReference type="OrthoDB" id="9804819at2"/>
<dbReference type="STRING" id="426701.SAMN04488098_10514"/>
<evidence type="ECO:0000256" key="4">
    <source>
        <dbReference type="ARBA" id="ARBA00022840"/>
    </source>
</evidence>
<sequence>MTKNILQTINVTKDFLISKNRKIEAVKGIDLEVKQGEIFGFLGPNGAGKSTMISMLTTQKQPTSGEILINNRPILENPAWARQKIGVVAQHNNLDKGLTARENLTYHAKYFGLDDSTANQRADEYLEKFGLKDRQHDFVRSYSGGMAQRLKIARAMVHQPEILFLDEPTTGLDPAYRAILWEQILTLNKAGTTIFLTTHYMEEPEQLCDRIAIVDKGKIQAIGTTEELKELIPANNIISITFSDFSPEFAQQAERLPEVENVVVKEEELLLYVKSAHPDFNQIMDWIRTLDTSLETISLSKSTLDDVFIHLTSKGGIKDDRTA</sequence>
<dbReference type="Gene3D" id="3.40.50.300">
    <property type="entry name" value="P-loop containing nucleotide triphosphate hydrolases"/>
    <property type="match status" value="1"/>
</dbReference>
<proteinExistence type="inferred from homology"/>
<dbReference type="SUPFAM" id="SSF52540">
    <property type="entry name" value="P-loop containing nucleoside triphosphate hydrolases"/>
    <property type="match status" value="1"/>
</dbReference>
<dbReference type="Pfam" id="PF00005">
    <property type="entry name" value="ABC_tran"/>
    <property type="match status" value="1"/>
</dbReference>
<keyword evidence="3" id="KW-0547">Nucleotide-binding</keyword>
<dbReference type="InterPro" id="IPR003593">
    <property type="entry name" value="AAA+_ATPase"/>
</dbReference>
<dbReference type="InterPro" id="IPR027417">
    <property type="entry name" value="P-loop_NTPase"/>
</dbReference>
<dbReference type="InterPro" id="IPR025302">
    <property type="entry name" value="DrrA1/2-like_C"/>
</dbReference>
<evidence type="ECO:0000313" key="7">
    <source>
        <dbReference type="EMBL" id="SDK68557.1"/>
    </source>
</evidence>
<dbReference type="GO" id="GO:1900753">
    <property type="term" value="P:doxorubicin transport"/>
    <property type="evidence" value="ECO:0007669"/>
    <property type="project" value="InterPro"/>
</dbReference>
<evidence type="ECO:0000313" key="8">
    <source>
        <dbReference type="Proteomes" id="UP000199433"/>
    </source>
</evidence>
<evidence type="ECO:0000256" key="2">
    <source>
        <dbReference type="ARBA" id="ARBA00022448"/>
    </source>
</evidence>
<dbReference type="SMART" id="SM00382">
    <property type="entry name" value="AAA"/>
    <property type="match status" value="1"/>
</dbReference>
<dbReference type="NCBIfam" id="TIGR01188">
    <property type="entry name" value="drrA"/>
    <property type="match status" value="1"/>
</dbReference>
<evidence type="ECO:0000256" key="3">
    <source>
        <dbReference type="ARBA" id="ARBA00022741"/>
    </source>
</evidence>
<feature type="domain" description="ABC transporter" evidence="6">
    <location>
        <begin position="6"/>
        <end position="241"/>
    </location>
</feature>
<name>A0A1G9DXG0_9LACT</name>
<dbReference type="PANTHER" id="PTHR43582:SF2">
    <property type="entry name" value="LINEARMYCIN RESISTANCE ATP-BINDING PROTEIN LNRL"/>
    <property type="match status" value="1"/>
</dbReference>
<dbReference type="InterPro" id="IPR003439">
    <property type="entry name" value="ABC_transporter-like_ATP-bd"/>
</dbReference>
<evidence type="ECO:0000259" key="6">
    <source>
        <dbReference type="PROSITE" id="PS50893"/>
    </source>
</evidence>
<evidence type="ECO:0000256" key="5">
    <source>
        <dbReference type="ARBA" id="ARBA00049985"/>
    </source>
</evidence>
<comment type="subcellular location">
    <subcellularLocation>
        <location evidence="1">Cell membrane</location>
        <topology evidence="1">Peripheral membrane protein</topology>
        <orientation evidence="1">Cytoplasmic side</orientation>
    </subcellularLocation>
</comment>
<dbReference type="GO" id="GO:0016887">
    <property type="term" value="F:ATP hydrolysis activity"/>
    <property type="evidence" value="ECO:0007669"/>
    <property type="project" value="InterPro"/>
</dbReference>
<gene>
    <name evidence="7" type="ORF">SAMN04488098_10514</name>
</gene>
<comment type="similarity">
    <text evidence="5">Belongs to the ABC transporter superfamily. Drug exporter-1 (DrugE1) (TC 3.A.1.105) family.</text>
</comment>
<dbReference type="InterPro" id="IPR017871">
    <property type="entry name" value="ABC_transporter-like_CS"/>
</dbReference>
<reference evidence="8" key="1">
    <citation type="submission" date="2016-10" db="EMBL/GenBank/DDBJ databases">
        <authorList>
            <person name="Varghese N."/>
            <person name="Submissions S."/>
        </authorList>
    </citation>
    <scope>NUCLEOTIDE SEQUENCE [LARGE SCALE GENOMIC DNA]</scope>
    <source>
        <strain evidence="8">DSM 19181</strain>
    </source>
</reference>
<accession>A0A1G9DXG0</accession>
<dbReference type="Pfam" id="PF13732">
    <property type="entry name" value="DrrA1-3_C"/>
    <property type="match status" value="1"/>
</dbReference>
<dbReference type="PROSITE" id="PS50893">
    <property type="entry name" value="ABC_TRANSPORTER_2"/>
    <property type="match status" value="1"/>
</dbReference>
<dbReference type="GO" id="GO:0043215">
    <property type="term" value="P:daunorubicin transport"/>
    <property type="evidence" value="ECO:0007669"/>
    <property type="project" value="InterPro"/>
</dbReference>
<dbReference type="EMBL" id="FNFK01000051">
    <property type="protein sequence ID" value="SDK68557.1"/>
    <property type="molecule type" value="Genomic_DNA"/>
</dbReference>